<comment type="caution">
    <text evidence="1">The sequence shown here is derived from an EMBL/GenBank/DDBJ whole genome shotgun (WGS) entry which is preliminary data.</text>
</comment>
<evidence type="ECO:0000313" key="1">
    <source>
        <dbReference type="EMBL" id="KAG7132722.1"/>
    </source>
</evidence>
<gene>
    <name evidence="1" type="ORF">HYQ45_008974</name>
</gene>
<sequence length="75" mass="8207">MGTTPRRTAAPSLSDVFLDASLASIVIQDSTWPRFLWKDESGTAPPRPAVLFFDARTHPSEKMSAACGFRYGFGD</sequence>
<dbReference type="EMBL" id="JAEMWZ010000178">
    <property type="protein sequence ID" value="KAG7132722.1"/>
    <property type="molecule type" value="Genomic_DNA"/>
</dbReference>
<name>A0A8I2ZJ59_VERLO</name>
<proteinExistence type="predicted"/>
<accession>A0A8I2ZJ59</accession>
<dbReference type="Proteomes" id="UP000689129">
    <property type="component" value="Unassembled WGS sequence"/>
</dbReference>
<dbReference type="AlphaFoldDB" id="A0A8I2ZJ59"/>
<reference evidence="1" key="1">
    <citation type="journal article" date="2021" name="Mol. Plant Pathol.">
        <title>A 20-kb lineage-specific genomic region tames virulence in pathogenic amphidiploid Verticillium longisporum.</title>
        <authorList>
            <person name="Harting R."/>
            <person name="Starke J."/>
            <person name="Kusch H."/>
            <person name="Poggeler S."/>
            <person name="Maurus I."/>
            <person name="Schluter R."/>
            <person name="Landesfeind M."/>
            <person name="Bulla I."/>
            <person name="Nowrousian M."/>
            <person name="de Jonge R."/>
            <person name="Stahlhut G."/>
            <person name="Hoff K.J."/>
            <person name="Asshauer K.P."/>
            <person name="Thurmer A."/>
            <person name="Stanke M."/>
            <person name="Daniel R."/>
            <person name="Morgenstern B."/>
            <person name="Thomma B.P.H.J."/>
            <person name="Kronstad J.W."/>
            <person name="Braus-Stromeyer S.A."/>
            <person name="Braus G.H."/>
        </authorList>
    </citation>
    <scope>NUCLEOTIDE SEQUENCE</scope>
    <source>
        <strain evidence="1">Vl32</strain>
    </source>
</reference>
<organism evidence="1 2">
    <name type="scientific">Verticillium longisporum</name>
    <name type="common">Verticillium dahliae var. longisporum</name>
    <dbReference type="NCBI Taxonomy" id="100787"/>
    <lineage>
        <taxon>Eukaryota</taxon>
        <taxon>Fungi</taxon>
        <taxon>Dikarya</taxon>
        <taxon>Ascomycota</taxon>
        <taxon>Pezizomycotina</taxon>
        <taxon>Sordariomycetes</taxon>
        <taxon>Hypocreomycetidae</taxon>
        <taxon>Glomerellales</taxon>
        <taxon>Plectosphaerellaceae</taxon>
        <taxon>Verticillium</taxon>
    </lineage>
</organism>
<evidence type="ECO:0000313" key="2">
    <source>
        <dbReference type="Proteomes" id="UP000689129"/>
    </source>
</evidence>
<protein>
    <submittedName>
        <fullName evidence="1">Uncharacterized protein</fullName>
    </submittedName>
</protein>